<evidence type="ECO:0000313" key="2">
    <source>
        <dbReference type="EMBL" id="KAJ1913344.1"/>
    </source>
</evidence>
<name>A0A9W7ZPS2_9FUNG</name>
<dbReference type="InterPro" id="IPR036236">
    <property type="entry name" value="Znf_C2H2_sf"/>
</dbReference>
<dbReference type="EMBL" id="JANBPT010000757">
    <property type="protein sequence ID" value="KAJ1913344.1"/>
    <property type="molecule type" value="Genomic_DNA"/>
</dbReference>
<accession>A0A9W7ZPS2</accession>
<feature type="compositionally biased region" description="Acidic residues" evidence="1">
    <location>
        <begin position="79"/>
        <end position="88"/>
    </location>
</feature>
<dbReference type="AlphaFoldDB" id="A0A9W7ZPS2"/>
<dbReference type="SUPFAM" id="SSF57667">
    <property type="entry name" value="beta-beta-alpha zinc fingers"/>
    <property type="match status" value="1"/>
</dbReference>
<evidence type="ECO:0000313" key="3">
    <source>
        <dbReference type="Proteomes" id="UP001150569"/>
    </source>
</evidence>
<proteinExistence type="predicted"/>
<gene>
    <name evidence="2" type="ORF">IWQ60_009254</name>
</gene>
<feature type="compositionally biased region" description="Basic and acidic residues" evidence="1">
    <location>
        <begin position="50"/>
        <end position="59"/>
    </location>
</feature>
<reference evidence="2" key="1">
    <citation type="submission" date="2022-07" db="EMBL/GenBank/DDBJ databases">
        <title>Phylogenomic reconstructions and comparative analyses of Kickxellomycotina fungi.</title>
        <authorList>
            <person name="Reynolds N.K."/>
            <person name="Stajich J.E."/>
            <person name="Barry K."/>
            <person name="Grigoriev I.V."/>
            <person name="Crous P."/>
            <person name="Smith M.E."/>
        </authorList>
    </citation>
    <scope>NUCLEOTIDE SEQUENCE</scope>
    <source>
        <strain evidence="2">RSA 861</strain>
    </source>
</reference>
<organism evidence="2 3">
    <name type="scientific">Tieghemiomyces parasiticus</name>
    <dbReference type="NCBI Taxonomy" id="78921"/>
    <lineage>
        <taxon>Eukaryota</taxon>
        <taxon>Fungi</taxon>
        <taxon>Fungi incertae sedis</taxon>
        <taxon>Zoopagomycota</taxon>
        <taxon>Kickxellomycotina</taxon>
        <taxon>Dimargaritomycetes</taxon>
        <taxon>Dimargaritales</taxon>
        <taxon>Dimargaritaceae</taxon>
        <taxon>Tieghemiomyces</taxon>
    </lineage>
</organism>
<dbReference type="Gene3D" id="3.30.160.60">
    <property type="entry name" value="Classic Zinc Finger"/>
    <property type="match status" value="1"/>
</dbReference>
<protein>
    <submittedName>
        <fullName evidence="2">Uncharacterized protein</fullName>
    </submittedName>
</protein>
<sequence length="302" mass="32262">MLKRVSDSYNSYYGTSAKKTRKSVDSDSDSETETRKNPNRPLSSSDDDDSVHSSDRSESDRDEAVEDEEDQGDSSNGEDSSDDEDDTTAQEIFQFLKAKVAAQGGDSADEDEDEDSSDENGDSDEEDEEENDDSDEVDEDEGASDENDDSDEGVSDMASEDQDGDSEEDSDNFQLTYQCGLCPDIILLTEKIAESHVRGKKHRKRVHEHERANNLELTDFDAIDAELAEDEKASLARVVRAADVDEGMVVGADVDLAGVAVGAVGAGLEGVAAGAMVGAAHVVDLVAGEAEVVSAVVDAVTS</sequence>
<evidence type="ECO:0000256" key="1">
    <source>
        <dbReference type="SAM" id="MobiDB-lite"/>
    </source>
</evidence>
<keyword evidence="3" id="KW-1185">Reference proteome</keyword>
<comment type="caution">
    <text evidence="2">The sequence shown here is derived from an EMBL/GenBank/DDBJ whole genome shotgun (WGS) entry which is preliminary data.</text>
</comment>
<feature type="region of interest" description="Disordered" evidence="1">
    <location>
        <begin position="1"/>
        <end position="171"/>
    </location>
</feature>
<dbReference type="Proteomes" id="UP001150569">
    <property type="component" value="Unassembled WGS sequence"/>
</dbReference>
<feature type="compositionally biased region" description="Acidic residues" evidence="1">
    <location>
        <begin position="107"/>
        <end position="171"/>
    </location>
</feature>
<feature type="compositionally biased region" description="Acidic residues" evidence="1">
    <location>
        <begin position="60"/>
        <end position="72"/>
    </location>
</feature>